<evidence type="ECO:0000313" key="3">
    <source>
        <dbReference type="Proteomes" id="UP001469365"/>
    </source>
</evidence>
<organism evidence="2 3">
    <name type="scientific">Paenibacillus filicis</name>
    <dbReference type="NCBI Taxonomy" id="669464"/>
    <lineage>
        <taxon>Bacteria</taxon>
        <taxon>Bacillati</taxon>
        <taxon>Bacillota</taxon>
        <taxon>Bacilli</taxon>
        <taxon>Bacillales</taxon>
        <taxon>Paenibacillaceae</taxon>
        <taxon>Paenibacillus</taxon>
    </lineage>
</organism>
<dbReference type="Pfam" id="PF01144">
    <property type="entry name" value="CoA_trans"/>
    <property type="match status" value="1"/>
</dbReference>
<protein>
    <submittedName>
        <fullName evidence="2">CoA-transferase</fullName>
        <ecNumber evidence="2">2.8.3.-</ecNumber>
    </submittedName>
</protein>
<comment type="caution">
    <text evidence="2">The sequence shown here is derived from an EMBL/GenBank/DDBJ whole genome shotgun (WGS) entry which is preliminary data.</text>
</comment>
<dbReference type="PANTHER" id="PTHR13707">
    <property type="entry name" value="KETOACID-COENZYME A TRANSFERASE"/>
    <property type="match status" value="1"/>
</dbReference>
<dbReference type="SUPFAM" id="SSF100950">
    <property type="entry name" value="NagB/RpiA/CoA transferase-like"/>
    <property type="match status" value="1"/>
</dbReference>
<dbReference type="GO" id="GO:0016740">
    <property type="term" value="F:transferase activity"/>
    <property type="evidence" value="ECO:0007669"/>
    <property type="project" value="UniProtKB-KW"/>
</dbReference>
<sequence length="315" mass="33279">MRPDFTSKLVSLSEAVSRIPDGASVAISGNMEMSPMALIGELLRAEKRSLSLICSGAAAINADMLIGAGVVSSLEFSQITMGEFGFGPNFRRAVERGTLQLREHACPSLAAALQAGAMGIPFIPVRGLVGTDYMRVRPDFRVVTNPYDEQEDLAIVPALCPDVALFHGYKADVLGNVIASPSQNNRLLAQASGFTVASVEELVSPEELRREPGSIIPSIYIDAVVVAPGGARPTACPGNYELDEEHVHRYMEASRTEAGFAAYLDYWIGRATRGVVEPASLSGQPAEKSGVSCMVSPAAATEPVAVNASPEEAGQ</sequence>
<dbReference type="Proteomes" id="UP001469365">
    <property type="component" value="Unassembled WGS sequence"/>
</dbReference>
<dbReference type="SMART" id="SM00882">
    <property type="entry name" value="CoA_trans"/>
    <property type="match status" value="1"/>
</dbReference>
<gene>
    <name evidence="2" type="ORF">WMW72_08905</name>
</gene>
<dbReference type="Gene3D" id="3.30.30.40">
    <property type="match status" value="1"/>
</dbReference>
<dbReference type="InterPro" id="IPR037171">
    <property type="entry name" value="NagB/RpiA_transferase-like"/>
</dbReference>
<dbReference type="PANTHER" id="PTHR13707:SF60">
    <property type="entry name" value="ACETATE COA-TRANSFERASE SUBUNIT ALPHA"/>
    <property type="match status" value="1"/>
</dbReference>
<dbReference type="EMBL" id="JBBPCC010000004">
    <property type="protein sequence ID" value="MEK8128018.1"/>
    <property type="molecule type" value="Genomic_DNA"/>
</dbReference>
<dbReference type="RefSeq" id="WP_341415078.1">
    <property type="nucleotide sequence ID" value="NZ_JBBPCC010000004.1"/>
</dbReference>
<keyword evidence="1 2" id="KW-0808">Transferase</keyword>
<name>A0ABU9DGM6_9BACL</name>
<dbReference type="InterPro" id="IPR004165">
    <property type="entry name" value="CoA_trans_fam_I"/>
</dbReference>
<reference evidence="2 3" key="1">
    <citation type="submission" date="2024-04" db="EMBL/GenBank/DDBJ databases">
        <title>draft genome sequnece of Paenibacillus filicis.</title>
        <authorList>
            <person name="Kim D.-U."/>
        </authorList>
    </citation>
    <scope>NUCLEOTIDE SEQUENCE [LARGE SCALE GENOMIC DNA]</scope>
    <source>
        <strain evidence="2 3">KACC14197</strain>
    </source>
</reference>
<proteinExistence type="predicted"/>
<accession>A0ABU9DGM6</accession>
<evidence type="ECO:0000313" key="2">
    <source>
        <dbReference type="EMBL" id="MEK8128018.1"/>
    </source>
</evidence>
<dbReference type="Gene3D" id="3.40.1080.10">
    <property type="entry name" value="Glutaconate Coenzyme A-transferase"/>
    <property type="match status" value="1"/>
</dbReference>
<keyword evidence="3" id="KW-1185">Reference proteome</keyword>
<dbReference type="EC" id="2.8.3.-" evidence="2"/>
<evidence type="ECO:0000256" key="1">
    <source>
        <dbReference type="ARBA" id="ARBA00022679"/>
    </source>
</evidence>